<dbReference type="InterPro" id="IPR000792">
    <property type="entry name" value="Tscrpt_reg_LuxR_C"/>
</dbReference>
<dbReference type="InterPro" id="IPR011006">
    <property type="entry name" value="CheY-like_superfamily"/>
</dbReference>
<dbReference type="InterPro" id="IPR039420">
    <property type="entry name" value="WalR-like"/>
</dbReference>
<evidence type="ECO:0000256" key="4">
    <source>
        <dbReference type="ARBA" id="ARBA00023125"/>
    </source>
</evidence>
<dbReference type="GO" id="GO:0005829">
    <property type="term" value="C:cytosol"/>
    <property type="evidence" value="ECO:0007669"/>
    <property type="project" value="TreeGrafter"/>
</dbReference>
<feature type="domain" description="HTH luxR-type" evidence="7">
    <location>
        <begin position="145"/>
        <end position="210"/>
    </location>
</feature>
<evidence type="ECO:0000256" key="6">
    <source>
        <dbReference type="PROSITE-ProRule" id="PRU00169"/>
    </source>
</evidence>
<gene>
    <name evidence="9" type="primary">ycf29</name>
</gene>
<proteinExistence type="predicted"/>
<dbReference type="InterPro" id="IPR036388">
    <property type="entry name" value="WH-like_DNA-bd_sf"/>
</dbReference>
<dbReference type="PANTHER" id="PTHR48111:SF1">
    <property type="entry name" value="TWO-COMPONENT RESPONSE REGULATOR ORR33"/>
    <property type="match status" value="1"/>
</dbReference>
<reference evidence="9" key="1">
    <citation type="journal article" date="2019" name="Mol. Phylogenet. Evol.">
        <title>Morphological evolution and classification of the red algal order Ceramiales inferred using plastid phylogenomics.</title>
        <authorList>
            <person name="Diaz-Tapia P."/>
            <person name="Pasella M.M."/>
            <person name="Verbruggen H."/>
            <person name="Maggs C.A."/>
        </authorList>
    </citation>
    <scope>NUCLEOTIDE SEQUENCE</scope>
    <source>
        <strain evidence="9">PD1141</strain>
    </source>
</reference>
<keyword evidence="1 6" id="KW-0597">Phosphoprotein</keyword>
<dbReference type="Gene3D" id="1.10.10.10">
    <property type="entry name" value="Winged helix-like DNA-binding domain superfamily/Winged helix DNA-binding domain"/>
    <property type="match status" value="1"/>
</dbReference>
<geneLocation type="plastid" evidence="9"/>
<dbReference type="GO" id="GO:0000976">
    <property type="term" value="F:transcription cis-regulatory region binding"/>
    <property type="evidence" value="ECO:0007669"/>
    <property type="project" value="TreeGrafter"/>
</dbReference>
<dbReference type="GO" id="GO:0032993">
    <property type="term" value="C:protein-DNA complex"/>
    <property type="evidence" value="ECO:0007669"/>
    <property type="project" value="TreeGrafter"/>
</dbReference>
<dbReference type="CDD" id="cd06170">
    <property type="entry name" value="LuxR_C_like"/>
    <property type="match status" value="1"/>
</dbReference>
<keyword evidence="9" id="KW-0934">Plastid</keyword>
<evidence type="ECO:0000256" key="3">
    <source>
        <dbReference type="ARBA" id="ARBA00023015"/>
    </source>
</evidence>
<evidence type="ECO:0000313" key="9">
    <source>
        <dbReference type="EMBL" id="QCI09051.1"/>
    </source>
</evidence>
<evidence type="ECO:0000259" key="8">
    <source>
        <dbReference type="PROSITE" id="PS50110"/>
    </source>
</evidence>
<keyword evidence="5" id="KW-0804">Transcription</keyword>
<dbReference type="AlphaFoldDB" id="A0A4D6X214"/>
<dbReference type="SUPFAM" id="SSF52172">
    <property type="entry name" value="CheY-like"/>
    <property type="match status" value="1"/>
</dbReference>
<keyword evidence="4" id="KW-0238">DNA-binding</keyword>
<dbReference type="SMART" id="SM00448">
    <property type="entry name" value="REC"/>
    <property type="match status" value="1"/>
</dbReference>
<feature type="domain" description="Response regulatory" evidence="8">
    <location>
        <begin position="4"/>
        <end position="120"/>
    </location>
</feature>
<dbReference type="InterPro" id="IPR001789">
    <property type="entry name" value="Sig_transdc_resp-reg_receiver"/>
</dbReference>
<dbReference type="SMART" id="SM00421">
    <property type="entry name" value="HTH_LUXR"/>
    <property type="match status" value="1"/>
</dbReference>
<dbReference type="GO" id="GO:0006355">
    <property type="term" value="P:regulation of DNA-templated transcription"/>
    <property type="evidence" value="ECO:0007669"/>
    <property type="project" value="InterPro"/>
</dbReference>
<dbReference type="PRINTS" id="PR00038">
    <property type="entry name" value="HTHLUXR"/>
</dbReference>
<organism evidence="9">
    <name type="scientific">Inkyuleea mariana</name>
    <dbReference type="NCBI Taxonomy" id="123988"/>
    <lineage>
        <taxon>Eukaryota</taxon>
        <taxon>Rhodophyta</taxon>
        <taxon>Florideophyceae</taxon>
        <taxon>Rhodymeniophycidae</taxon>
        <taxon>Ceramiales</taxon>
        <taxon>Ceramiaceae</taxon>
        <taxon>Inkyuleea</taxon>
    </lineage>
</organism>
<evidence type="ECO:0000259" key="7">
    <source>
        <dbReference type="PROSITE" id="PS50043"/>
    </source>
</evidence>
<evidence type="ECO:0000256" key="5">
    <source>
        <dbReference type="ARBA" id="ARBA00023163"/>
    </source>
</evidence>
<dbReference type="GO" id="GO:0000156">
    <property type="term" value="F:phosphorelay response regulator activity"/>
    <property type="evidence" value="ECO:0007669"/>
    <property type="project" value="TreeGrafter"/>
</dbReference>
<dbReference type="SUPFAM" id="SSF46894">
    <property type="entry name" value="C-terminal effector domain of the bipartite response regulators"/>
    <property type="match status" value="1"/>
</dbReference>
<protein>
    <recommendedName>
        <fullName evidence="10">TctD-like protein</fullName>
    </recommendedName>
</protein>
<name>A0A4D6X214_9FLOR</name>
<feature type="modified residue" description="4-aspartylphosphate" evidence="6">
    <location>
        <position position="53"/>
    </location>
</feature>
<accession>A0A4D6X214</accession>
<dbReference type="Pfam" id="PF00072">
    <property type="entry name" value="Response_reg"/>
    <property type="match status" value="1"/>
</dbReference>
<dbReference type="EMBL" id="MK814743">
    <property type="protein sequence ID" value="QCI09051.1"/>
    <property type="molecule type" value="Genomic_DNA"/>
</dbReference>
<dbReference type="Gene3D" id="3.40.50.2300">
    <property type="match status" value="1"/>
</dbReference>
<evidence type="ECO:0000256" key="2">
    <source>
        <dbReference type="ARBA" id="ARBA00023012"/>
    </source>
</evidence>
<evidence type="ECO:0008006" key="10">
    <source>
        <dbReference type="Google" id="ProtNLM"/>
    </source>
</evidence>
<dbReference type="PROSITE" id="PS50043">
    <property type="entry name" value="HTH_LUXR_2"/>
    <property type="match status" value="1"/>
</dbReference>
<dbReference type="PROSITE" id="PS00622">
    <property type="entry name" value="HTH_LUXR_1"/>
    <property type="match status" value="1"/>
</dbReference>
<sequence>MKKKLLIVDDDVLLGNSISAYLISQGFIVNTADSVNSALIYIKNNKPDLIIADIMMQNLDGYDFIKILRIDKMLYDLPVIFLTAKGMTSDRIIGYNLGCNAYLTKPFNPKELVSIINNIFSNIDLLKSSYKPNKNIILGNHNNDNRAFIKSLTDREKTILSLLVKGLMNKEIAIYLNLSLRNVEKYVSRLLNKTKTRNRTELAQLIIGLDVLLDKNKGE</sequence>
<keyword evidence="3" id="KW-0805">Transcription regulation</keyword>
<keyword evidence="2" id="KW-0902">Two-component regulatory system</keyword>
<evidence type="ECO:0000256" key="1">
    <source>
        <dbReference type="ARBA" id="ARBA00022553"/>
    </source>
</evidence>
<dbReference type="PANTHER" id="PTHR48111">
    <property type="entry name" value="REGULATOR OF RPOS"/>
    <property type="match status" value="1"/>
</dbReference>
<dbReference type="Pfam" id="PF00196">
    <property type="entry name" value="GerE"/>
    <property type="match status" value="1"/>
</dbReference>
<dbReference type="PROSITE" id="PS50110">
    <property type="entry name" value="RESPONSE_REGULATORY"/>
    <property type="match status" value="1"/>
</dbReference>
<reference evidence="9" key="2">
    <citation type="submission" date="2019-04" db="EMBL/GenBank/DDBJ databases">
        <authorList>
            <person name="Pasella M."/>
        </authorList>
    </citation>
    <scope>NUCLEOTIDE SEQUENCE</scope>
    <source>
        <strain evidence="9">PD1141</strain>
    </source>
</reference>
<dbReference type="InterPro" id="IPR016032">
    <property type="entry name" value="Sig_transdc_resp-reg_C-effctor"/>
</dbReference>